<name>A0A380ZU92_9FLAO</name>
<organism evidence="9 10">
    <name type="scientific">Bergeyella zoohelcum</name>
    <dbReference type="NCBI Taxonomy" id="1015"/>
    <lineage>
        <taxon>Bacteria</taxon>
        <taxon>Pseudomonadati</taxon>
        <taxon>Bacteroidota</taxon>
        <taxon>Flavobacteriia</taxon>
        <taxon>Flavobacteriales</taxon>
        <taxon>Weeksellaceae</taxon>
        <taxon>Bergeyella</taxon>
    </lineage>
</organism>
<dbReference type="InterPro" id="IPR022764">
    <property type="entry name" value="Peptidase_S54_rhomboid_dom"/>
</dbReference>
<evidence type="ECO:0000256" key="3">
    <source>
        <dbReference type="ARBA" id="ARBA00022692"/>
    </source>
</evidence>
<keyword evidence="6 7" id="KW-0472">Membrane</keyword>
<dbReference type="PANTHER" id="PTHR43731">
    <property type="entry name" value="RHOMBOID PROTEASE"/>
    <property type="match status" value="1"/>
</dbReference>
<dbReference type="AlphaFoldDB" id="A0A380ZU92"/>
<dbReference type="Proteomes" id="UP000255515">
    <property type="component" value="Unassembled WGS sequence"/>
</dbReference>
<sequence length="214" mass="23981">MSISIITIAITVIISIIAMNNREVFEKYKFNIGAIKYNKEYIRMISAGFLHADFFHLFFNMYTLYIFSPIILSTFGTFSFLVIYLGSIIAGNLFCLYLYKDQSWYSAIGASGGVSGVLFASIALYPYLGLMIFPIPVHIPGFVFGLLYFGYSVYMMLNPRQGDNIGHAAHIGGAVMGLVFVLIMATSAVIAHFLELIVMALPLFYMGYKIRNKK</sequence>
<feature type="transmembrane region" description="Helical" evidence="7">
    <location>
        <begin position="104"/>
        <end position="125"/>
    </location>
</feature>
<evidence type="ECO:0000256" key="2">
    <source>
        <dbReference type="ARBA" id="ARBA00009045"/>
    </source>
</evidence>
<evidence type="ECO:0000313" key="10">
    <source>
        <dbReference type="Proteomes" id="UP000255515"/>
    </source>
</evidence>
<feature type="transmembrane region" description="Helical" evidence="7">
    <location>
        <begin position="6"/>
        <end position="25"/>
    </location>
</feature>
<dbReference type="PANTHER" id="PTHR43731:SF14">
    <property type="entry name" value="PRESENILIN-ASSOCIATED RHOMBOID-LIKE PROTEIN, MITOCHONDRIAL"/>
    <property type="match status" value="1"/>
</dbReference>
<feature type="transmembrane region" description="Helical" evidence="7">
    <location>
        <begin position="46"/>
        <end position="72"/>
    </location>
</feature>
<evidence type="ECO:0000256" key="4">
    <source>
        <dbReference type="ARBA" id="ARBA00022801"/>
    </source>
</evidence>
<dbReference type="Gene3D" id="1.20.1540.10">
    <property type="entry name" value="Rhomboid-like"/>
    <property type="match status" value="1"/>
</dbReference>
<feature type="transmembrane region" description="Helical" evidence="7">
    <location>
        <begin position="78"/>
        <end position="99"/>
    </location>
</feature>
<evidence type="ECO:0000259" key="8">
    <source>
        <dbReference type="Pfam" id="PF01694"/>
    </source>
</evidence>
<feature type="transmembrane region" description="Helical" evidence="7">
    <location>
        <begin position="131"/>
        <end position="153"/>
    </location>
</feature>
<evidence type="ECO:0000256" key="1">
    <source>
        <dbReference type="ARBA" id="ARBA00004141"/>
    </source>
</evidence>
<accession>A0A380ZU92</accession>
<keyword evidence="5 7" id="KW-1133">Transmembrane helix</keyword>
<dbReference type="GO" id="GO:0016020">
    <property type="term" value="C:membrane"/>
    <property type="evidence" value="ECO:0007669"/>
    <property type="project" value="UniProtKB-SubCell"/>
</dbReference>
<dbReference type="SUPFAM" id="SSF144091">
    <property type="entry name" value="Rhomboid-like"/>
    <property type="match status" value="1"/>
</dbReference>
<keyword evidence="3 7" id="KW-0812">Transmembrane</keyword>
<evidence type="ECO:0000256" key="6">
    <source>
        <dbReference type="ARBA" id="ARBA00023136"/>
    </source>
</evidence>
<comment type="subcellular location">
    <subcellularLocation>
        <location evidence="1">Membrane</location>
        <topology evidence="1">Multi-pass membrane protein</topology>
    </subcellularLocation>
</comment>
<dbReference type="InterPro" id="IPR050925">
    <property type="entry name" value="Rhomboid_protease_S54"/>
</dbReference>
<dbReference type="InterPro" id="IPR035952">
    <property type="entry name" value="Rhomboid-like_sf"/>
</dbReference>
<keyword evidence="4" id="KW-0378">Hydrolase</keyword>
<dbReference type="RefSeq" id="WP_002664927.1">
    <property type="nucleotide sequence ID" value="NZ_UFTJ01000003.1"/>
</dbReference>
<dbReference type="EMBL" id="UFTJ01000003">
    <property type="protein sequence ID" value="SUV52565.1"/>
    <property type="molecule type" value="Genomic_DNA"/>
</dbReference>
<feature type="transmembrane region" description="Helical" evidence="7">
    <location>
        <begin position="189"/>
        <end position="208"/>
    </location>
</feature>
<gene>
    <name evidence="9" type="ORF">NCTC11661_01704</name>
</gene>
<comment type="similarity">
    <text evidence="2">Belongs to the peptidase S54 family.</text>
</comment>
<protein>
    <submittedName>
        <fullName evidence="9">Rhombosortase</fullName>
    </submittedName>
</protein>
<feature type="transmembrane region" description="Helical" evidence="7">
    <location>
        <begin position="165"/>
        <end position="183"/>
    </location>
</feature>
<proteinExistence type="inferred from homology"/>
<feature type="domain" description="Peptidase S54 rhomboid" evidence="8">
    <location>
        <begin position="39"/>
        <end position="185"/>
    </location>
</feature>
<evidence type="ECO:0000256" key="7">
    <source>
        <dbReference type="SAM" id="Phobius"/>
    </source>
</evidence>
<evidence type="ECO:0000313" key="9">
    <source>
        <dbReference type="EMBL" id="SUV52565.1"/>
    </source>
</evidence>
<reference evidence="9 10" key="1">
    <citation type="submission" date="2018-06" db="EMBL/GenBank/DDBJ databases">
        <authorList>
            <consortium name="Pathogen Informatics"/>
            <person name="Doyle S."/>
        </authorList>
    </citation>
    <scope>NUCLEOTIDE SEQUENCE [LARGE SCALE GENOMIC DNA]</scope>
    <source>
        <strain evidence="9 10">NCTC11661</strain>
    </source>
</reference>
<evidence type="ECO:0000256" key="5">
    <source>
        <dbReference type="ARBA" id="ARBA00022989"/>
    </source>
</evidence>
<dbReference type="GO" id="GO:0004252">
    <property type="term" value="F:serine-type endopeptidase activity"/>
    <property type="evidence" value="ECO:0007669"/>
    <property type="project" value="InterPro"/>
</dbReference>
<dbReference type="Pfam" id="PF01694">
    <property type="entry name" value="Rhomboid"/>
    <property type="match status" value="1"/>
</dbReference>